<keyword evidence="4" id="KW-1185">Reference proteome</keyword>
<dbReference type="NCBIfam" id="NF004396">
    <property type="entry name" value="PRK05753.1"/>
    <property type="match status" value="1"/>
</dbReference>
<dbReference type="GO" id="GO:0003746">
    <property type="term" value="F:translation elongation factor activity"/>
    <property type="evidence" value="ECO:0007669"/>
    <property type="project" value="UniProtKB-KW"/>
</dbReference>
<dbReference type="EMBL" id="FRCX01000008">
    <property type="protein sequence ID" value="SHN37188.1"/>
    <property type="molecule type" value="Genomic_DNA"/>
</dbReference>
<feature type="domain" description="Transcription elongation factor GreA/GreB C-terminal" evidence="1">
    <location>
        <begin position="48"/>
        <end position="124"/>
    </location>
</feature>
<dbReference type="Pfam" id="PF14760">
    <property type="entry name" value="Rnk_N"/>
    <property type="match status" value="1"/>
</dbReference>
<dbReference type="AlphaFoldDB" id="A0A1M7QYH8"/>
<accession>A0A1M7QYH8</accession>
<dbReference type="GO" id="GO:0006354">
    <property type="term" value="P:DNA-templated transcription elongation"/>
    <property type="evidence" value="ECO:0007669"/>
    <property type="project" value="TreeGrafter"/>
</dbReference>
<dbReference type="PANTHER" id="PTHR30437">
    <property type="entry name" value="TRANSCRIPTION ELONGATION FACTOR GREA"/>
    <property type="match status" value="1"/>
</dbReference>
<proteinExistence type="predicted"/>
<dbReference type="FunFam" id="3.10.50.30:FF:000002">
    <property type="entry name" value="Regulator of nucleoside diphosphate kinase"/>
    <property type="match status" value="1"/>
</dbReference>
<keyword evidence="3" id="KW-0648">Protein biosynthesis</keyword>
<dbReference type="PANTHER" id="PTHR30437:SF5">
    <property type="entry name" value="REGULATOR OF NUCLEOSIDE DIPHOSPHATE KINASE"/>
    <property type="match status" value="1"/>
</dbReference>
<dbReference type="RefSeq" id="WP_072787049.1">
    <property type="nucleotide sequence ID" value="NZ_FRCX01000008.1"/>
</dbReference>
<organism evidence="3 4">
    <name type="scientific">Duganella sacchari</name>
    <dbReference type="NCBI Taxonomy" id="551987"/>
    <lineage>
        <taxon>Bacteria</taxon>
        <taxon>Pseudomonadati</taxon>
        <taxon>Pseudomonadota</taxon>
        <taxon>Betaproteobacteria</taxon>
        <taxon>Burkholderiales</taxon>
        <taxon>Oxalobacteraceae</taxon>
        <taxon>Telluria group</taxon>
        <taxon>Duganella</taxon>
    </lineage>
</organism>
<dbReference type="InterPro" id="IPR036953">
    <property type="entry name" value="GreA/GreB_C_sf"/>
</dbReference>
<evidence type="ECO:0000313" key="3">
    <source>
        <dbReference type="EMBL" id="SHN37188.1"/>
    </source>
</evidence>
<keyword evidence="3" id="KW-0251">Elongation factor</keyword>
<feature type="domain" description="Regulator of nucleoside diphosphate kinase N-terminal" evidence="2">
    <location>
        <begin position="3"/>
        <end position="41"/>
    </location>
</feature>
<dbReference type="Pfam" id="PF01272">
    <property type="entry name" value="GreA_GreB"/>
    <property type="match status" value="1"/>
</dbReference>
<evidence type="ECO:0000259" key="2">
    <source>
        <dbReference type="Pfam" id="PF14760"/>
    </source>
</evidence>
<name>A0A1M7QYH8_9BURK</name>
<dbReference type="OrthoDB" id="192847at2"/>
<reference evidence="4" key="1">
    <citation type="submission" date="2016-11" db="EMBL/GenBank/DDBJ databases">
        <authorList>
            <person name="Varghese N."/>
            <person name="Submissions S."/>
        </authorList>
    </citation>
    <scope>NUCLEOTIDE SEQUENCE [LARGE SCALE GENOMIC DNA]</scope>
    <source>
        <strain evidence="4">Sac-22</strain>
    </source>
</reference>
<gene>
    <name evidence="3" type="ORF">SAMN05192549_108279</name>
</gene>
<dbReference type="InterPro" id="IPR023459">
    <property type="entry name" value="Tscrpt_elong_fac_GreA/B_fam"/>
</dbReference>
<dbReference type="InterPro" id="IPR001437">
    <property type="entry name" value="Tscrpt_elong_fac_GreA/B_C"/>
</dbReference>
<dbReference type="GO" id="GO:0003677">
    <property type="term" value="F:DNA binding"/>
    <property type="evidence" value="ECO:0007669"/>
    <property type="project" value="InterPro"/>
</dbReference>
<dbReference type="Gene3D" id="3.10.50.30">
    <property type="entry name" value="Transcription elongation factor, GreA/GreB, C-terminal domain"/>
    <property type="match status" value="1"/>
</dbReference>
<dbReference type="Gene3D" id="1.10.286.20">
    <property type="match status" value="1"/>
</dbReference>
<evidence type="ECO:0000313" key="4">
    <source>
        <dbReference type="Proteomes" id="UP000184339"/>
    </source>
</evidence>
<dbReference type="SUPFAM" id="SSF54534">
    <property type="entry name" value="FKBP-like"/>
    <property type="match status" value="1"/>
</dbReference>
<dbReference type="GO" id="GO:0070063">
    <property type="term" value="F:RNA polymerase binding"/>
    <property type="evidence" value="ECO:0007669"/>
    <property type="project" value="InterPro"/>
</dbReference>
<evidence type="ECO:0000259" key="1">
    <source>
        <dbReference type="Pfam" id="PF01272"/>
    </source>
</evidence>
<dbReference type="Proteomes" id="UP000184339">
    <property type="component" value="Unassembled WGS sequence"/>
</dbReference>
<dbReference type="STRING" id="551987.SAMN05192549_108279"/>
<dbReference type="InterPro" id="IPR029462">
    <property type="entry name" value="Rnk_N"/>
</dbReference>
<sequence length="134" mass="14856">MQPNITISSLDAERLEALIHATRPETATSRGLLAELTRADILEPEEMPHDVVTMNSTVRFEITGTDEVRTLTLAYPKDMAQLPDSISILTPIGAALLGLSVGDTIDWPRPDGQLVKVRLLDILYQPERAGEYFR</sequence>
<protein>
    <submittedName>
        <fullName evidence="3">GreA/GreB family elongation factor</fullName>
    </submittedName>
</protein>
<dbReference type="GO" id="GO:0032784">
    <property type="term" value="P:regulation of DNA-templated transcription elongation"/>
    <property type="evidence" value="ECO:0007669"/>
    <property type="project" value="InterPro"/>
</dbReference>